<dbReference type="PROSITE" id="PS00018">
    <property type="entry name" value="EF_HAND_1"/>
    <property type="match status" value="1"/>
</dbReference>
<evidence type="ECO:0000256" key="1">
    <source>
        <dbReference type="ARBA" id="ARBA00022837"/>
    </source>
</evidence>
<dbReference type="GO" id="GO:0005509">
    <property type="term" value="F:calcium ion binding"/>
    <property type="evidence" value="ECO:0007669"/>
    <property type="project" value="InterPro"/>
</dbReference>
<proteinExistence type="predicted"/>
<dbReference type="SMART" id="SM00054">
    <property type="entry name" value="EFh"/>
    <property type="match status" value="2"/>
</dbReference>
<dbReference type="Pfam" id="PF13499">
    <property type="entry name" value="EF-hand_7"/>
    <property type="match status" value="1"/>
</dbReference>
<comment type="caution">
    <text evidence="4">The sequence shown here is derived from an EMBL/GenBank/DDBJ whole genome shotgun (WGS) entry which is preliminary data.</text>
</comment>
<accession>A0A819I564</accession>
<feature type="domain" description="EF-hand" evidence="2">
    <location>
        <begin position="13"/>
        <end position="48"/>
    </location>
</feature>
<dbReference type="EMBL" id="CAJNOU010002021">
    <property type="protein sequence ID" value="CAF1281538.1"/>
    <property type="molecule type" value="Genomic_DNA"/>
</dbReference>
<dbReference type="CDD" id="cd00051">
    <property type="entry name" value="EFh"/>
    <property type="match status" value="1"/>
</dbReference>
<dbReference type="SUPFAM" id="SSF47473">
    <property type="entry name" value="EF-hand"/>
    <property type="match status" value="1"/>
</dbReference>
<dbReference type="Proteomes" id="UP000663874">
    <property type="component" value="Unassembled WGS sequence"/>
</dbReference>
<feature type="domain" description="EF-hand" evidence="2">
    <location>
        <begin position="49"/>
        <end position="84"/>
    </location>
</feature>
<evidence type="ECO:0000313" key="4">
    <source>
        <dbReference type="EMBL" id="CAF3913344.1"/>
    </source>
</evidence>
<dbReference type="EMBL" id="CAJOBE010004042">
    <property type="protein sequence ID" value="CAF3913344.1"/>
    <property type="molecule type" value="Genomic_DNA"/>
</dbReference>
<evidence type="ECO:0000313" key="3">
    <source>
        <dbReference type="EMBL" id="CAF1281538.1"/>
    </source>
</evidence>
<dbReference type="PROSITE" id="PS50222">
    <property type="entry name" value="EF_HAND_2"/>
    <property type="match status" value="2"/>
</dbReference>
<evidence type="ECO:0000313" key="5">
    <source>
        <dbReference type="Proteomes" id="UP000663874"/>
    </source>
</evidence>
<keyword evidence="1" id="KW-0106">Calcium</keyword>
<evidence type="ECO:0000259" key="2">
    <source>
        <dbReference type="PROSITE" id="PS50222"/>
    </source>
</evidence>
<dbReference type="Gene3D" id="1.10.238.10">
    <property type="entry name" value="EF-hand"/>
    <property type="match status" value="1"/>
</dbReference>
<dbReference type="Proteomes" id="UP000663889">
    <property type="component" value="Unassembled WGS sequence"/>
</dbReference>
<dbReference type="InterPro" id="IPR011992">
    <property type="entry name" value="EF-hand-dom_pair"/>
</dbReference>
<dbReference type="AlphaFoldDB" id="A0A819I564"/>
<sequence length="97" mass="10983">MKVANVIMLGPDSSDDEIREAFHIIDADGSGQIDVNELAKVIPAIIPDATLDTLPQRIRRYDKNYDNQLNLNEFTRLVKGGIGRDIVYRDVLTIEHY</sequence>
<dbReference type="InterPro" id="IPR018247">
    <property type="entry name" value="EF_Hand_1_Ca_BS"/>
</dbReference>
<organism evidence="4 5">
    <name type="scientific">Rotaria sordida</name>
    <dbReference type="NCBI Taxonomy" id="392033"/>
    <lineage>
        <taxon>Eukaryota</taxon>
        <taxon>Metazoa</taxon>
        <taxon>Spiralia</taxon>
        <taxon>Gnathifera</taxon>
        <taxon>Rotifera</taxon>
        <taxon>Eurotatoria</taxon>
        <taxon>Bdelloidea</taxon>
        <taxon>Philodinida</taxon>
        <taxon>Philodinidae</taxon>
        <taxon>Rotaria</taxon>
    </lineage>
</organism>
<name>A0A819I564_9BILA</name>
<reference evidence="4" key="1">
    <citation type="submission" date="2021-02" db="EMBL/GenBank/DDBJ databases">
        <authorList>
            <person name="Nowell W R."/>
        </authorList>
    </citation>
    <scope>NUCLEOTIDE SEQUENCE</scope>
</reference>
<gene>
    <name evidence="4" type="ORF">FNK824_LOCUS21213</name>
    <name evidence="3" type="ORF">SEV965_LOCUS25281</name>
</gene>
<protein>
    <recommendedName>
        <fullName evidence="2">EF-hand domain-containing protein</fullName>
    </recommendedName>
</protein>
<dbReference type="InterPro" id="IPR002048">
    <property type="entry name" value="EF_hand_dom"/>
</dbReference>